<organism evidence="3 4">
    <name type="scientific">Streptomyces diastaticus subsp. diastaticus</name>
    <dbReference type="NCBI Taxonomy" id="68040"/>
    <lineage>
        <taxon>Bacteria</taxon>
        <taxon>Bacillati</taxon>
        <taxon>Actinomycetota</taxon>
        <taxon>Actinomycetes</taxon>
        <taxon>Kitasatosporales</taxon>
        <taxon>Streptomycetaceae</taxon>
        <taxon>Streptomyces</taxon>
        <taxon>Streptomyces diastaticus group</taxon>
    </lineage>
</organism>
<evidence type="ECO:0000256" key="2">
    <source>
        <dbReference type="ARBA" id="ARBA00022679"/>
    </source>
</evidence>
<comment type="similarity">
    <text evidence="1">Belongs to the amidinotransferase family.</text>
</comment>
<keyword evidence="2" id="KW-0808">Transferase</keyword>
<dbReference type="GeneID" id="95073590"/>
<proteinExistence type="inferred from homology"/>
<dbReference type="Gene3D" id="3.75.10.10">
    <property type="entry name" value="L-arginine/glycine Amidinotransferase, Chain A"/>
    <property type="match status" value="1"/>
</dbReference>
<dbReference type="Proteomes" id="UP000472710">
    <property type="component" value="Unassembled WGS sequence"/>
</dbReference>
<keyword evidence="4" id="KW-1185">Reference proteome</keyword>
<sequence length="360" mass="40340">MSGRSEEEFYVVNSYTEWDPLEEVVVGSLAGGVFPTWQESMGPTLPHDSVRIFKERGGTPLPAEHAAAAEEELDGFAAVLRERGITVVRPEPADHARTFGTPQWQSAGNSSGMPRDLLIVVGDTIVETPMSWRCRKHEVDAFRGLIKSYFRRGGGWLAAPQPELKDTLFDGDFDAATETGWAVSDFEPVFDAADFMRFGDDLIVQRSHVTNEFGIEWMRRALGSRFRVHEVPVNDPHAMHIDATMVPLAPGKLLVNPDRYIPNPLFRDWEILEAPKPALGPDWPMYFCSPWLSMNVLSLDEKTIVVERQEQPLLDALTDWGFTCVPVDFRHVYSFGGSFHCATLDVRRRGRGGTYLNGTA</sequence>
<accession>A0ABQ1CST3</accession>
<dbReference type="PANTHER" id="PTHR10488">
    <property type="entry name" value="GLYCINE AMIDINOTRANSFERASE, MITOCHONDRIAL"/>
    <property type="match status" value="1"/>
</dbReference>
<dbReference type="InterPro" id="IPR033195">
    <property type="entry name" value="AmidinoTrfase"/>
</dbReference>
<reference evidence="3 4" key="1">
    <citation type="submission" date="2020-02" db="EMBL/GenBank/DDBJ databases">
        <title>Whole genome shotgun sequence of Streptomyces diastaticus subsp. diastaticus NBRC 13412.</title>
        <authorList>
            <person name="Ichikawa N."/>
            <person name="Komaki H."/>
            <person name="Tamura T."/>
        </authorList>
    </citation>
    <scope>NUCLEOTIDE SEQUENCE [LARGE SCALE GENOMIC DNA]</scope>
    <source>
        <strain evidence="3 4">NBRC 13412</strain>
    </source>
</reference>
<evidence type="ECO:0000256" key="1">
    <source>
        <dbReference type="ARBA" id="ARBA00006943"/>
    </source>
</evidence>
<gene>
    <name evidence="3" type="ORF">Sdia_40110</name>
</gene>
<dbReference type="EMBL" id="BLLN01000005">
    <property type="protein sequence ID" value="GFH73243.1"/>
    <property type="molecule type" value="Genomic_DNA"/>
</dbReference>
<protein>
    <submittedName>
        <fullName evidence="3">Amidinotransferase</fullName>
    </submittedName>
</protein>
<dbReference type="PANTHER" id="PTHR10488:SF1">
    <property type="entry name" value="GLYCINE AMIDINOTRANSFERASE, MITOCHONDRIAL"/>
    <property type="match status" value="1"/>
</dbReference>
<evidence type="ECO:0000313" key="3">
    <source>
        <dbReference type="EMBL" id="GFH73243.1"/>
    </source>
</evidence>
<comment type="caution">
    <text evidence="3">The sequence shown here is derived from an EMBL/GenBank/DDBJ whole genome shotgun (WGS) entry which is preliminary data.</text>
</comment>
<dbReference type="RefSeq" id="WP_189500974.1">
    <property type="nucleotide sequence ID" value="NZ_BLLN01000005.1"/>
</dbReference>
<evidence type="ECO:0000313" key="4">
    <source>
        <dbReference type="Proteomes" id="UP000472710"/>
    </source>
</evidence>
<dbReference type="SUPFAM" id="SSF55909">
    <property type="entry name" value="Pentein"/>
    <property type="match status" value="1"/>
</dbReference>
<name>A0ABQ1CST3_STRDI</name>